<keyword evidence="5" id="KW-1185">Reference proteome</keyword>
<dbReference type="STRING" id="60517.A0A0R3VWN3"/>
<evidence type="ECO:0000313" key="6">
    <source>
        <dbReference type="WBParaSite" id="TASK_0000182701-mRNA-1"/>
    </source>
</evidence>
<dbReference type="OrthoDB" id="28230at2759"/>
<dbReference type="AlphaFoldDB" id="A0A0R3VWN3"/>
<name>A0A0R3VWN3_TAEAS</name>
<dbReference type="Pfam" id="PF07714">
    <property type="entry name" value="PK_Tyr_Ser-Thr"/>
    <property type="match status" value="1"/>
</dbReference>
<reference evidence="4 5" key="2">
    <citation type="submission" date="2018-11" db="EMBL/GenBank/DDBJ databases">
        <authorList>
            <consortium name="Pathogen Informatics"/>
        </authorList>
    </citation>
    <scope>NUCLEOTIDE SEQUENCE [LARGE SCALE GENOMIC DNA]</scope>
</reference>
<dbReference type="PROSITE" id="PS50011">
    <property type="entry name" value="PROTEIN_KINASE_DOM"/>
    <property type="match status" value="1"/>
</dbReference>
<dbReference type="InterPro" id="IPR020635">
    <property type="entry name" value="Tyr_kinase_cat_dom"/>
</dbReference>
<accession>A0A0R3VWN3</accession>
<dbReference type="SUPFAM" id="SSF56112">
    <property type="entry name" value="Protein kinase-like (PK-like)"/>
    <property type="match status" value="1"/>
</dbReference>
<evidence type="ECO:0000256" key="2">
    <source>
        <dbReference type="ARBA" id="ARBA00022840"/>
    </source>
</evidence>
<dbReference type="SMART" id="SM00219">
    <property type="entry name" value="TyrKc"/>
    <property type="match status" value="1"/>
</dbReference>
<dbReference type="InterPro" id="IPR050198">
    <property type="entry name" value="Non-receptor_tyrosine_kinases"/>
</dbReference>
<proteinExistence type="predicted"/>
<dbReference type="InterPro" id="IPR001245">
    <property type="entry name" value="Ser-Thr/Tyr_kinase_cat_dom"/>
</dbReference>
<dbReference type="GO" id="GO:0004713">
    <property type="term" value="F:protein tyrosine kinase activity"/>
    <property type="evidence" value="ECO:0007669"/>
    <property type="project" value="InterPro"/>
</dbReference>
<organism evidence="6">
    <name type="scientific">Taenia asiatica</name>
    <name type="common">Asian tapeworm</name>
    <dbReference type="NCBI Taxonomy" id="60517"/>
    <lineage>
        <taxon>Eukaryota</taxon>
        <taxon>Metazoa</taxon>
        <taxon>Spiralia</taxon>
        <taxon>Lophotrochozoa</taxon>
        <taxon>Platyhelminthes</taxon>
        <taxon>Cestoda</taxon>
        <taxon>Eucestoda</taxon>
        <taxon>Cyclophyllidea</taxon>
        <taxon>Taeniidae</taxon>
        <taxon>Taenia</taxon>
    </lineage>
</organism>
<dbReference type="InterPro" id="IPR011009">
    <property type="entry name" value="Kinase-like_dom_sf"/>
</dbReference>
<reference evidence="6" key="1">
    <citation type="submission" date="2017-02" db="UniProtKB">
        <authorList>
            <consortium name="WormBaseParasite"/>
        </authorList>
    </citation>
    <scope>IDENTIFICATION</scope>
</reference>
<evidence type="ECO:0000313" key="5">
    <source>
        <dbReference type="Proteomes" id="UP000282613"/>
    </source>
</evidence>
<keyword evidence="2" id="KW-0067">ATP-binding</keyword>
<dbReference type="Proteomes" id="UP000282613">
    <property type="component" value="Unassembled WGS sequence"/>
</dbReference>
<dbReference type="PANTHER" id="PTHR24418">
    <property type="entry name" value="TYROSINE-PROTEIN KINASE"/>
    <property type="match status" value="1"/>
</dbReference>
<feature type="domain" description="Protein kinase" evidence="3">
    <location>
        <begin position="1"/>
        <end position="141"/>
    </location>
</feature>
<gene>
    <name evidence="4" type="ORF">TASK_LOCUS1828</name>
</gene>
<dbReference type="Gene3D" id="1.10.510.10">
    <property type="entry name" value="Transferase(Phosphotransferase) domain 1"/>
    <property type="match status" value="1"/>
</dbReference>
<dbReference type="WBParaSite" id="TASK_0000182701-mRNA-1">
    <property type="protein sequence ID" value="TASK_0000182701-mRNA-1"/>
    <property type="gene ID" value="TASK_0000182701"/>
</dbReference>
<evidence type="ECO:0000256" key="1">
    <source>
        <dbReference type="ARBA" id="ARBA00022741"/>
    </source>
</evidence>
<evidence type="ECO:0000313" key="4">
    <source>
        <dbReference type="EMBL" id="VDK23739.1"/>
    </source>
</evidence>
<dbReference type="PRINTS" id="PR00109">
    <property type="entry name" value="TYRKINASE"/>
</dbReference>
<keyword evidence="1" id="KW-0547">Nucleotide-binding</keyword>
<protein>
    <submittedName>
        <fullName evidence="6">Non-specific protein-tyrosine kinase</fullName>
    </submittedName>
</protein>
<dbReference type="GO" id="GO:0005524">
    <property type="term" value="F:ATP binding"/>
    <property type="evidence" value="ECO:0007669"/>
    <property type="project" value="UniProtKB-KW"/>
</dbReference>
<sequence length="157" mass="17437">MVYLEEKRVVHRDLRAANVRVDADGSVKVADFGLAKILGSGRNSTEGTFPIRWTAPEAMVEGYEPSTKADVWSFGVLMFEILTYGKMPYEEAAAQRDNIVVAYLVSLHSAKMALKKYLTVRIDEAFRDEAVVMHLLSHPHVVHFLGRVLVTTSGDAA</sequence>
<evidence type="ECO:0000259" key="3">
    <source>
        <dbReference type="PROSITE" id="PS50011"/>
    </source>
</evidence>
<dbReference type="EMBL" id="UYRS01000628">
    <property type="protein sequence ID" value="VDK23739.1"/>
    <property type="molecule type" value="Genomic_DNA"/>
</dbReference>
<dbReference type="InterPro" id="IPR000719">
    <property type="entry name" value="Prot_kinase_dom"/>
</dbReference>